<dbReference type="Gene3D" id="2.10.270.10">
    <property type="entry name" value="Cholin Binding"/>
    <property type="match status" value="1"/>
</dbReference>
<dbReference type="EMBL" id="JABAGV010000015">
    <property type="protein sequence ID" value="MBC2474651.1"/>
    <property type="molecule type" value="Genomic_DNA"/>
</dbReference>
<dbReference type="Proteomes" id="UP001194098">
    <property type="component" value="Unassembled WGS sequence"/>
</dbReference>
<reference evidence="3" key="2">
    <citation type="journal article" date="2022" name="Nat. Biotechnol.">
        <title>Carbon-negative production of acetone and isopropanol by gas fermentation at industrial pilot scale.</title>
        <authorList>
            <person name="Liew F.E."/>
            <person name="Nogle R."/>
            <person name="Abdalla T."/>
            <person name="Rasor B.J."/>
            <person name="Canter C."/>
            <person name="Jensen R.O."/>
            <person name="Wang L."/>
            <person name="Strutz J."/>
            <person name="Chirania P."/>
            <person name="De Tissera S."/>
            <person name="Mueller A.P."/>
            <person name="Ruan Z."/>
            <person name="Gao A."/>
            <person name="Tran L."/>
            <person name="Engle N.L."/>
            <person name="Bromley J.C."/>
            <person name="Daniell J."/>
            <person name="Conrado R."/>
            <person name="Tschaplinski T.J."/>
            <person name="Giannone R.J."/>
            <person name="Hettich R.L."/>
            <person name="Karim A.S."/>
            <person name="Simpson S.D."/>
            <person name="Brown S.D."/>
            <person name="Leang C."/>
            <person name="Jewett M.C."/>
            <person name="Kopke M."/>
        </authorList>
    </citation>
    <scope>NUCLEOTIDE SEQUENCE</scope>
    <source>
        <strain evidence="3">DJ015</strain>
    </source>
</reference>
<feature type="repeat" description="Cell wall-binding" evidence="2">
    <location>
        <begin position="81"/>
        <end position="100"/>
    </location>
</feature>
<sequence length="268" mass="28993">MPISQKPTKVGDGYLVPKSIIKDKIGIDCASDGIHVADITVPPTSSVDNSASYSRTTTSTSTDGWKNESGVWYYLKNGAKATGWIQDGGKWYYLGTDGKMQVGWVQDGANWYYLNGDGSMAHDTTVGGYYLGSNGAWTTASASGSSGSATGISYSELMNRVESLGFVNKKYYSASEVGDIAGYDWDWKNSMCGGISIYDKGGFVIQLRKNSSDFHSAVLQIFNWLLPTQGNELDHILATNPQNETLTMDGRTVQIIMYADAINVVITG</sequence>
<dbReference type="PROSITE" id="PS51170">
    <property type="entry name" value="CW"/>
    <property type="match status" value="2"/>
</dbReference>
<organism evidence="3 4">
    <name type="scientific">Clostridium beijerinckii</name>
    <name type="common">Clostridium MP</name>
    <dbReference type="NCBI Taxonomy" id="1520"/>
    <lineage>
        <taxon>Bacteria</taxon>
        <taxon>Bacillati</taxon>
        <taxon>Bacillota</taxon>
        <taxon>Clostridia</taxon>
        <taxon>Eubacteriales</taxon>
        <taxon>Clostridiaceae</taxon>
        <taxon>Clostridium</taxon>
    </lineage>
</organism>
<reference evidence="3" key="1">
    <citation type="submission" date="2020-04" db="EMBL/GenBank/DDBJ databases">
        <authorList>
            <person name="Brown S."/>
        </authorList>
    </citation>
    <scope>NUCLEOTIDE SEQUENCE</scope>
    <source>
        <strain evidence="3">DJ015</strain>
    </source>
</reference>
<evidence type="ECO:0000313" key="4">
    <source>
        <dbReference type="Proteomes" id="UP001194098"/>
    </source>
</evidence>
<dbReference type="Pfam" id="PF01473">
    <property type="entry name" value="Choline_bind_1"/>
    <property type="match status" value="1"/>
</dbReference>
<accession>A0AAW3W6V5</accession>
<feature type="repeat" description="Cell wall-binding" evidence="2">
    <location>
        <begin position="101"/>
        <end position="120"/>
    </location>
</feature>
<proteinExistence type="predicted"/>
<dbReference type="Pfam" id="PF19127">
    <property type="entry name" value="Choline_bind_3"/>
    <property type="match status" value="1"/>
</dbReference>
<evidence type="ECO:0000256" key="2">
    <source>
        <dbReference type="PROSITE-ProRule" id="PRU00591"/>
    </source>
</evidence>
<dbReference type="InterPro" id="IPR018337">
    <property type="entry name" value="Cell_wall/Cho-bd_repeat"/>
</dbReference>
<dbReference type="SUPFAM" id="SSF69360">
    <property type="entry name" value="Cell wall binding repeat"/>
    <property type="match status" value="1"/>
</dbReference>
<evidence type="ECO:0000313" key="3">
    <source>
        <dbReference type="EMBL" id="MBC2474651.1"/>
    </source>
</evidence>
<dbReference type="AlphaFoldDB" id="A0AAW3W6V5"/>
<keyword evidence="1" id="KW-0677">Repeat</keyword>
<gene>
    <name evidence="3" type="ORF">HGI39_08045</name>
</gene>
<protein>
    <submittedName>
        <fullName evidence="3">Cell wall-binding protein</fullName>
    </submittedName>
</protein>
<evidence type="ECO:0000256" key="1">
    <source>
        <dbReference type="ARBA" id="ARBA00022737"/>
    </source>
</evidence>
<name>A0AAW3W6V5_CLOBE</name>
<comment type="caution">
    <text evidence="3">The sequence shown here is derived from an EMBL/GenBank/DDBJ whole genome shotgun (WGS) entry which is preliminary data.</text>
</comment>